<feature type="transmembrane region" description="Helical" evidence="2">
    <location>
        <begin position="197"/>
        <end position="216"/>
    </location>
</feature>
<comment type="caution">
    <text evidence="3">The sequence shown here is derived from an EMBL/GenBank/DDBJ whole genome shotgun (WGS) entry which is preliminary data.</text>
</comment>
<keyword evidence="2" id="KW-0812">Transmembrane</keyword>
<protein>
    <submittedName>
        <fullName evidence="3">Uncharacterized protein</fullName>
    </submittedName>
</protein>
<name>A0ABS4WV98_9MICO</name>
<organism evidence="3 4">
    <name type="scientific">Brachybacterium sacelli</name>
    <dbReference type="NCBI Taxonomy" id="173364"/>
    <lineage>
        <taxon>Bacteria</taxon>
        <taxon>Bacillati</taxon>
        <taxon>Actinomycetota</taxon>
        <taxon>Actinomycetes</taxon>
        <taxon>Micrococcales</taxon>
        <taxon>Dermabacteraceae</taxon>
        <taxon>Brachybacterium</taxon>
    </lineage>
</organism>
<dbReference type="RefSeq" id="WP_209897778.1">
    <property type="nucleotide sequence ID" value="NZ_BAAAJW010000016.1"/>
</dbReference>
<keyword evidence="2" id="KW-0472">Membrane</keyword>
<keyword evidence="2" id="KW-1133">Transmembrane helix</keyword>
<evidence type="ECO:0000313" key="4">
    <source>
        <dbReference type="Proteomes" id="UP001519290"/>
    </source>
</evidence>
<reference evidence="3 4" key="1">
    <citation type="submission" date="2021-03" db="EMBL/GenBank/DDBJ databases">
        <title>Sequencing the genomes of 1000 actinobacteria strains.</title>
        <authorList>
            <person name="Klenk H.-P."/>
        </authorList>
    </citation>
    <scope>NUCLEOTIDE SEQUENCE [LARGE SCALE GENOMIC DNA]</scope>
    <source>
        <strain evidence="3 4">DSM 14566</strain>
    </source>
</reference>
<evidence type="ECO:0000313" key="3">
    <source>
        <dbReference type="EMBL" id="MBP2380132.1"/>
    </source>
</evidence>
<dbReference type="EMBL" id="JAGIOD010000001">
    <property type="protein sequence ID" value="MBP2380132.1"/>
    <property type="molecule type" value="Genomic_DNA"/>
</dbReference>
<proteinExistence type="predicted"/>
<sequence>MFDSHRRRRHLRNAAPGDGSALPDYQLWQIFHRTLFTLELDDAAGGTEVCTVDVHYFADDLEDRDSDETWTDTEQEGPPPPPVALYRDGLQEKVADPPVAFAVSGGVIEVKMGTYGLSRMHYVPEDGPTRMLRPYPRSLEGLRARFGRRFPRVSRAIGALAVVILLVGLVLMVPQAAELITQVDIVAEHVGTFTSPISLPVWANTALLGAGIVAGLERALTLRNHWLIDADTTWTSFA</sequence>
<evidence type="ECO:0000256" key="2">
    <source>
        <dbReference type="SAM" id="Phobius"/>
    </source>
</evidence>
<feature type="compositionally biased region" description="Acidic residues" evidence="1">
    <location>
        <begin position="63"/>
        <end position="75"/>
    </location>
</feature>
<keyword evidence="4" id="KW-1185">Reference proteome</keyword>
<evidence type="ECO:0000256" key="1">
    <source>
        <dbReference type="SAM" id="MobiDB-lite"/>
    </source>
</evidence>
<feature type="transmembrane region" description="Helical" evidence="2">
    <location>
        <begin position="153"/>
        <end position="177"/>
    </location>
</feature>
<gene>
    <name evidence="3" type="ORF">JOF43_000089</name>
</gene>
<dbReference type="Proteomes" id="UP001519290">
    <property type="component" value="Unassembled WGS sequence"/>
</dbReference>
<accession>A0ABS4WV98</accession>
<feature type="region of interest" description="Disordered" evidence="1">
    <location>
        <begin position="63"/>
        <end position="83"/>
    </location>
</feature>